<evidence type="ECO:0000256" key="1">
    <source>
        <dbReference type="SAM" id="SignalP"/>
    </source>
</evidence>
<keyword evidence="3" id="KW-1185">Reference proteome</keyword>
<sequence length="170" mass="19491">MLIRVLVAVILAFFSQEVYLTPIISTTEQPEPEGYIELDPPFIRMLTPNKPDRILQKEDYINLIHFVKPNSSDPVLFEFVGPNGWSEILTDHQLHRMVDGYVIAIITSKHADELRSPGFGHSFLSVKNDGSLKYFKINLTLTEAIKKLPLNYPNNFVTSKFPYHDSFIEP</sequence>
<proteinExistence type="predicted"/>
<dbReference type="EMBL" id="JAHXZJ010002982">
    <property type="protein sequence ID" value="KAH0534678.1"/>
    <property type="molecule type" value="Genomic_DNA"/>
</dbReference>
<reference evidence="2 3" key="1">
    <citation type="journal article" date="2021" name="J. Hered.">
        <title>A chromosome-level genome assembly of the parasitoid wasp, Cotesia glomerata (Hymenoptera: Braconidae).</title>
        <authorList>
            <person name="Pinto B.J."/>
            <person name="Weis J.J."/>
            <person name="Gamble T."/>
            <person name="Ode P.J."/>
            <person name="Paul R."/>
            <person name="Zaspel J.M."/>
        </authorList>
    </citation>
    <scope>NUCLEOTIDE SEQUENCE [LARGE SCALE GENOMIC DNA]</scope>
    <source>
        <strain evidence="2">CgM1</strain>
    </source>
</reference>
<name>A0AAV7HVA4_COTGL</name>
<dbReference type="AlphaFoldDB" id="A0AAV7HVA4"/>
<dbReference type="Proteomes" id="UP000826195">
    <property type="component" value="Unassembled WGS sequence"/>
</dbReference>
<accession>A0AAV7HVA4</accession>
<feature type="chain" id="PRO_5043440121" evidence="1">
    <location>
        <begin position="21"/>
        <end position="170"/>
    </location>
</feature>
<keyword evidence="1" id="KW-0732">Signal</keyword>
<evidence type="ECO:0000313" key="3">
    <source>
        <dbReference type="Proteomes" id="UP000826195"/>
    </source>
</evidence>
<comment type="caution">
    <text evidence="2">The sequence shown here is derived from an EMBL/GenBank/DDBJ whole genome shotgun (WGS) entry which is preliminary data.</text>
</comment>
<protein>
    <submittedName>
        <fullName evidence="2">Uncharacterized protein</fullName>
    </submittedName>
</protein>
<gene>
    <name evidence="2" type="ORF">KQX54_006618</name>
</gene>
<evidence type="ECO:0000313" key="2">
    <source>
        <dbReference type="EMBL" id="KAH0534678.1"/>
    </source>
</evidence>
<feature type="signal peptide" evidence="1">
    <location>
        <begin position="1"/>
        <end position="20"/>
    </location>
</feature>
<organism evidence="2 3">
    <name type="scientific">Cotesia glomerata</name>
    <name type="common">Lepidopteran parasitic wasp</name>
    <name type="synonym">Apanteles glomeratus</name>
    <dbReference type="NCBI Taxonomy" id="32391"/>
    <lineage>
        <taxon>Eukaryota</taxon>
        <taxon>Metazoa</taxon>
        <taxon>Ecdysozoa</taxon>
        <taxon>Arthropoda</taxon>
        <taxon>Hexapoda</taxon>
        <taxon>Insecta</taxon>
        <taxon>Pterygota</taxon>
        <taxon>Neoptera</taxon>
        <taxon>Endopterygota</taxon>
        <taxon>Hymenoptera</taxon>
        <taxon>Apocrita</taxon>
        <taxon>Ichneumonoidea</taxon>
        <taxon>Braconidae</taxon>
        <taxon>Microgastrinae</taxon>
        <taxon>Cotesia</taxon>
    </lineage>
</organism>